<keyword evidence="5 7" id="KW-0378">Hydrolase</keyword>
<evidence type="ECO:0000256" key="4">
    <source>
        <dbReference type="ARBA" id="ARBA00022759"/>
    </source>
</evidence>
<proteinExistence type="inferred from homology"/>
<dbReference type="InterPro" id="IPR002036">
    <property type="entry name" value="YbeY"/>
</dbReference>
<dbReference type="SUPFAM" id="SSF55486">
    <property type="entry name" value="Metalloproteases ('zincins'), catalytic domain"/>
    <property type="match status" value="1"/>
</dbReference>
<feature type="binding site" evidence="7">
    <location>
        <position position="128"/>
    </location>
    <ligand>
        <name>Zn(2+)</name>
        <dbReference type="ChEBI" id="CHEBI:29105"/>
        <note>catalytic</note>
    </ligand>
</feature>
<keyword evidence="4 7" id="KW-0255">Endonuclease</keyword>
<comment type="caution">
    <text evidence="8">The sequence shown here is derived from an EMBL/GenBank/DDBJ whole genome shotgun (WGS) entry which is preliminary data.</text>
</comment>
<dbReference type="HAMAP" id="MF_00009">
    <property type="entry name" value="Endoribonucl_YbeY"/>
    <property type="match status" value="1"/>
</dbReference>
<keyword evidence="9" id="KW-1185">Reference proteome</keyword>
<dbReference type="Gene3D" id="3.40.390.30">
    <property type="entry name" value="Metalloproteases ('zincins'), catalytic domain"/>
    <property type="match status" value="1"/>
</dbReference>
<dbReference type="EC" id="3.1.-.-" evidence="7"/>
<keyword evidence="7" id="KW-0698">rRNA processing</keyword>
<evidence type="ECO:0000256" key="5">
    <source>
        <dbReference type="ARBA" id="ARBA00022801"/>
    </source>
</evidence>
<sequence>MEAIKVQILFSNRQRRHRIPMGRLRNVAVRILNALECPEGTELSVSIVGDFSIRRINREYLGKDRPTNVISFSLQEGEFTEVAPNALGDVIVSADTAKREAEEGGMALFDRVCFLLLHGILHLCGYDHERSGEAEARRMEQKESELFNILKKEGLLNLTAS</sequence>
<dbReference type="InterPro" id="IPR023091">
    <property type="entry name" value="MetalPrtase_cat_dom_sf_prd"/>
</dbReference>
<evidence type="ECO:0000313" key="8">
    <source>
        <dbReference type="EMBL" id="MBT1073036.1"/>
    </source>
</evidence>
<evidence type="ECO:0000256" key="3">
    <source>
        <dbReference type="ARBA" id="ARBA00022723"/>
    </source>
</evidence>
<evidence type="ECO:0000256" key="6">
    <source>
        <dbReference type="ARBA" id="ARBA00022833"/>
    </source>
</evidence>
<keyword evidence="6 7" id="KW-0862">Zinc</keyword>
<keyword evidence="3 7" id="KW-0479">Metal-binding</keyword>
<dbReference type="NCBIfam" id="TIGR00043">
    <property type="entry name" value="rRNA maturation RNase YbeY"/>
    <property type="match status" value="1"/>
</dbReference>
<organism evidence="8 9">
    <name type="scientific">Pelotalea chapellei</name>
    <dbReference type="NCBI Taxonomy" id="44671"/>
    <lineage>
        <taxon>Bacteria</taxon>
        <taxon>Pseudomonadati</taxon>
        <taxon>Thermodesulfobacteriota</taxon>
        <taxon>Desulfuromonadia</taxon>
        <taxon>Geobacterales</taxon>
        <taxon>Geobacteraceae</taxon>
        <taxon>Pelotalea</taxon>
    </lineage>
</organism>
<keyword evidence="7" id="KW-0690">Ribosome biogenesis</keyword>
<feature type="binding site" evidence="7">
    <location>
        <position position="118"/>
    </location>
    <ligand>
        <name>Zn(2+)</name>
        <dbReference type="ChEBI" id="CHEBI:29105"/>
        <note>catalytic</note>
    </ligand>
</feature>
<name>A0ABS5UC17_9BACT</name>
<comment type="subcellular location">
    <subcellularLocation>
        <location evidence="7">Cytoplasm</location>
    </subcellularLocation>
</comment>
<dbReference type="PANTHER" id="PTHR46986">
    <property type="entry name" value="ENDORIBONUCLEASE YBEY, CHLOROPLASTIC"/>
    <property type="match status" value="1"/>
</dbReference>
<keyword evidence="2 7" id="KW-0540">Nuclease</keyword>
<feature type="binding site" evidence="7">
    <location>
        <position position="122"/>
    </location>
    <ligand>
        <name>Zn(2+)</name>
        <dbReference type="ChEBI" id="CHEBI:29105"/>
        <note>catalytic</note>
    </ligand>
</feature>
<gene>
    <name evidence="7 8" type="primary">ybeY</name>
    <name evidence="8" type="ORF">KJB30_14680</name>
</gene>
<dbReference type="PANTHER" id="PTHR46986:SF1">
    <property type="entry name" value="ENDORIBONUCLEASE YBEY, CHLOROPLASTIC"/>
    <property type="match status" value="1"/>
</dbReference>
<protein>
    <recommendedName>
        <fullName evidence="7">Endoribonuclease YbeY</fullName>
        <ecNumber evidence="7">3.1.-.-</ecNumber>
    </recommendedName>
</protein>
<dbReference type="Proteomes" id="UP000784128">
    <property type="component" value="Unassembled WGS sequence"/>
</dbReference>
<keyword evidence="7" id="KW-0963">Cytoplasm</keyword>
<evidence type="ECO:0000256" key="1">
    <source>
        <dbReference type="ARBA" id="ARBA00010875"/>
    </source>
</evidence>
<accession>A0ABS5UC17</accession>
<dbReference type="Pfam" id="PF02130">
    <property type="entry name" value="YbeY"/>
    <property type="match status" value="1"/>
</dbReference>
<evidence type="ECO:0000256" key="7">
    <source>
        <dbReference type="HAMAP-Rule" id="MF_00009"/>
    </source>
</evidence>
<reference evidence="8 9" key="1">
    <citation type="submission" date="2021-05" db="EMBL/GenBank/DDBJ databases">
        <title>The draft genome of Geobacter chapellei DSM 13688.</title>
        <authorList>
            <person name="Xu Z."/>
            <person name="Masuda Y."/>
            <person name="Itoh H."/>
            <person name="Senoo K."/>
        </authorList>
    </citation>
    <scope>NUCLEOTIDE SEQUENCE [LARGE SCALE GENOMIC DNA]</scope>
    <source>
        <strain evidence="8 9">DSM 13688</strain>
    </source>
</reference>
<evidence type="ECO:0000313" key="9">
    <source>
        <dbReference type="Proteomes" id="UP000784128"/>
    </source>
</evidence>
<dbReference type="EMBL" id="JAHDYS010000015">
    <property type="protein sequence ID" value="MBT1073036.1"/>
    <property type="molecule type" value="Genomic_DNA"/>
</dbReference>
<comment type="function">
    <text evidence="7">Single strand-specific metallo-endoribonuclease involved in late-stage 70S ribosome quality control and in maturation of the 3' terminus of the 16S rRNA.</text>
</comment>
<evidence type="ECO:0000256" key="2">
    <source>
        <dbReference type="ARBA" id="ARBA00022722"/>
    </source>
</evidence>
<comment type="similarity">
    <text evidence="1 7">Belongs to the endoribonuclease YbeY family.</text>
</comment>
<comment type="cofactor">
    <cofactor evidence="7">
        <name>Zn(2+)</name>
        <dbReference type="ChEBI" id="CHEBI:29105"/>
    </cofactor>
    <text evidence="7">Binds 1 zinc ion.</text>
</comment>